<organism evidence="1">
    <name type="scientific">marine sediment metagenome</name>
    <dbReference type="NCBI Taxonomy" id="412755"/>
    <lineage>
        <taxon>unclassified sequences</taxon>
        <taxon>metagenomes</taxon>
        <taxon>ecological metagenomes</taxon>
    </lineage>
</organism>
<dbReference type="EMBL" id="LAZR01002241">
    <property type="protein sequence ID" value="KKN32601.1"/>
    <property type="molecule type" value="Genomic_DNA"/>
</dbReference>
<name>A0A0F9S6A6_9ZZZZ</name>
<accession>A0A0F9S6A6</accession>
<evidence type="ECO:0000313" key="1">
    <source>
        <dbReference type="EMBL" id="KKN32601.1"/>
    </source>
</evidence>
<protein>
    <submittedName>
        <fullName evidence="1">Uncharacterized protein</fullName>
    </submittedName>
</protein>
<sequence length="116" mass="12987">MCPEEDKNITNGGDPVVQLSGEAHVAPLPPLPRYRVISYTIWGQWYESDSNQFAEKLSEIPPPYELMSVTHYPKPITGMEKNSGVLTEIVTVAVFEFRPPAPALQIRQIPLEVVKP</sequence>
<reference evidence="1" key="1">
    <citation type="journal article" date="2015" name="Nature">
        <title>Complex archaea that bridge the gap between prokaryotes and eukaryotes.</title>
        <authorList>
            <person name="Spang A."/>
            <person name="Saw J.H."/>
            <person name="Jorgensen S.L."/>
            <person name="Zaremba-Niedzwiedzka K."/>
            <person name="Martijn J."/>
            <person name="Lind A.E."/>
            <person name="van Eijk R."/>
            <person name="Schleper C."/>
            <person name="Guy L."/>
            <person name="Ettema T.J."/>
        </authorList>
    </citation>
    <scope>NUCLEOTIDE SEQUENCE</scope>
</reference>
<comment type="caution">
    <text evidence="1">The sequence shown here is derived from an EMBL/GenBank/DDBJ whole genome shotgun (WGS) entry which is preliminary data.</text>
</comment>
<dbReference type="AlphaFoldDB" id="A0A0F9S6A6"/>
<gene>
    <name evidence="1" type="ORF">LCGC14_0812240</name>
</gene>
<proteinExistence type="predicted"/>